<name>A0ABQ3KVF9_9ALTE</name>
<dbReference type="CDD" id="cd11386">
    <property type="entry name" value="MCP_signal"/>
    <property type="match status" value="1"/>
</dbReference>
<keyword evidence="2 4" id="KW-0807">Transducer</keyword>
<sequence length="527" mass="57012">MQKNMPVTGQEQAVPEQANILSTTDLQGRIKYVNDSFVQISGFSKAELLAQNHNIVRHPDMPPEVFRQFWQRLKKGSPWMGIVKNRCKNGDHYWVNAYVTPISHQGKITEYQSVRRKAEPVQVARAEQLYQAIAQKKSLRQLKPGWSFSSKLLLLTILPVLSGVLLGHWIALPYASLLLPLIGLLLAVMLSRQLLKPLQQLCRQSRSISQDAVARYVYTGRNDDIGQLMLAFRCLEAETAGVVGRVADSANSLAAGIGQLTGSVSASRQEIHAQFAETEQIAAAINQLATSVQDVAGSARSSSEAADSAYNQAQSGKGVVDVSLLAAKQLQQELTAAQQDVLKVAASSEDILQILDIIGAIAEQTNLLALNAAIEAARAGEAGRGFAVVADEVRSLATRTQAATGNIQQKISRLQQDTTAAVAALTQSNAGAERCATTSAHTAQVLEQVLAAVKSITEQNQQIAAAVEQQSQVAEEVSKNITSIRDLAERSLLSADMTVSASDEMHGITQGFDALTRQFWSRQQVRV</sequence>
<evidence type="ECO:0000313" key="9">
    <source>
        <dbReference type="Proteomes" id="UP000659697"/>
    </source>
</evidence>
<reference evidence="9" key="1">
    <citation type="journal article" date="2019" name="Int. J. Syst. Evol. Microbiol.">
        <title>The Global Catalogue of Microorganisms (GCM) 10K type strain sequencing project: providing services to taxonomists for standard genome sequencing and annotation.</title>
        <authorList>
            <consortium name="The Broad Institute Genomics Platform"/>
            <consortium name="The Broad Institute Genome Sequencing Center for Infectious Disease"/>
            <person name="Wu L."/>
            <person name="Ma J."/>
        </authorList>
    </citation>
    <scope>NUCLEOTIDE SEQUENCE [LARGE SCALE GENOMIC DNA]</scope>
    <source>
        <strain evidence="9">CGMCC 1.7003</strain>
    </source>
</reference>
<dbReference type="PANTHER" id="PTHR32089">
    <property type="entry name" value="METHYL-ACCEPTING CHEMOTAXIS PROTEIN MCPB"/>
    <property type="match status" value="1"/>
</dbReference>
<dbReference type="SMART" id="SM00283">
    <property type="entry name" value="MA"/>
    <property type="match status" value="1"/>
</dbReference>
<keyword evidence="5" id="KW-0812">Transmembrane</keyword>
<dbReference type="Pfam" id="PF00015">
    <property type="entry name" value="MCPsignal"/>
    <property type="match status" value="1"/>
</dbReference>
<dbReference type="CDD" id="cd00130">
    <property type="entry name" value="PAS"/>
    <property type="match status" value="1"/>
</dbReference>
<dbReference type="SUPFAM" id="SSF55785">
    <property type="entry name" value="PYP-like sensor domain (PAS domain)"/>
    <property type="match status" value="1"/>
</dbReference>
<dbReference type="PANTHER" id="PTHR32089:SF74">
    <property type="entry name" value="METHYL-ACCEPTING CHEMOTAXIS PROTEIN AER"/>
    <property type="match status" value="1"/>
</dbReference>
<accession>A0ABQ3KVF9</accession>
<evidence type="ECO:0000256" key="3">
    <source>
        <dbReference type="ARBA" id="ARBA00029447"/>
    </source>
</evidence>
<evidence type="ECO:0000256" key="2">
    <source>
        <dbReference type="ARBA" id="ARBA00023224"/>
    </source>
</evidence>
<dbReference type="EMBL" id="BNAO01000001">
    <property type="protein sequence ID" value="GHG60756.1"/>
    <property type="molecule type" value="Genomic_DNA"/>
</dbReference>
<dbReference type="NCBIfam" id="TIGR00229">
    <property type="entry name" value="sensory_box"/>
    <property type="match status" value="1"/>
</dbReference>
<evidence type="ECO:0000259" key="6">
    <source>
        <dbReference type="PROSITE" id="PS50111"/>
    </source>
</evidence>
<keyword evidence="9" id="KW-1185">Reference proteome</keyword>
<comment type="caution">
    <text evidence="8">The sequence shown here is derived from an EMBL/GenBank/DDBJ whole genome shotgun (WGS) entry which is preliminary data.</text>
</comment>
<evidence type="ECO:0000256" key="5">
    <source>
        <dbReference type="SAM" id="Phobius"/>
    </source>
</evidence>
<keyword evidence="5" id="KW-1133">Transmembrane helix</keyword>
<protein>
    <submittedName>
        <fullName evidence="8">Methyl-accepting chemotaxis protein</fullName>
    </submittedName>
</protein>
<feature type="domain" description="Methyl-accepting transducer" evidence="6">
    <location>
        <begin position="249"/>
        <end position="485"/>
    </location>
</feature>
<dbReference type="Gene3D" id="1.10.287.950">
    <property type="entry name" value="Methyl-accepting chemotaxis protein"/>
    <property type="match status" value="1"/>
</dbReference>
<evidence type="ECO:0000313" key="8">
    <source>
        <dbReference type="EMBL" id="GHG60756.1"/>
    </source>
</evidence>
<dbReference type="InterPro" id="IPR035965">
    <property type="entry name" value="PAS-like_dom_sf"/>
</dbReference>
<evidence type="ECO:0000259" key="7">
    <source>
        <dbReference type="PROSITE" id="PS50112"/>
    </source>
</evidence>
<evidence type="ECO:0000256" key="1">
    <source>
        <dbReference type="ARBA" id="ARBA00004370"/>
    </source>
</evidence>
<dbReference type="Pfam" id="PF08447">
    <property type="entry name" value="PAS_3"/>
    <property type="match status" value="1"/>
</dbReference>
<dbReference type="Gene3D" id="3.30.450.20">
    <property type="entry name" value="PAS domain"/>
    <property type="match status" value="1"/>
</dbReference>
<comment type="subcellular location">
    <subcellularLocation>
        <location evidence="1">Membrane</location>
    </subcellularLocation>
</comment>
<gene>
    <name evidence="8" type="ORF">GCM10010919_04450</name>
</gene>
<dbReference type="InterPro" id="IPR013655">
    <property type="entry name" value="PAS_fold_3"/>
</dbReference>
<organism evidence="8 9">
    <name type="scientific">Alishewanella longhuensis</name>
    <dbReference type="NCBI Taxonomy" id="1091037"/>
    <lineage>
        <taxon>Bacteria</taxon>
        <taxon>Pseudomonadati</taxon>
        <taxon>Pseudomonadota</taxon>
        <taxon>Gammaproteobacteria</taxon>
        <taxon>Alteromonadales</taxon>
        <taxon>Alteromonadaceae</taxon>
        <taxon>Alishewanella</taxon>
    </lineage>
</organism>
<dbReference type="Proteomes" id="UP000659697">
    <property type="component" value="Unassembled WGS sequence"/>
</dbReference>
<dbReference type="Gene3D" id="6.10.340.10">
    <property type="match status" value="1"/>
</dbReference>
<feature type="transmembrane region" description="Helical" evidence="5">
    <location>
        <begin position="177"/>
        <end position="195"/>
    </location>
</feature>
<comment type="similarity">
    <text evidence="3">Belongs to the methyl-accepting chemotaxis (MCP) protein family.</text>
</comment>
<keyword evidence="5" id="KW-0472">Membrane</keyword>
<proteinExistence type="inferred from homology"/>
<dbReference type="InterPro" id="IPR000014">
    <property type="entry name" value="PAS"/>
</dbReference>
<dbReference type="SUPFAM" id="SSF58104">
    <property type="entry name" value="Methyl-accepting chemotaxis protein (MCP) signaling domain"/>
    <property type="match status" value="1"/>
</dbReference>
<feature type="transmembrane region" description="Helical" evidence="5">
    <location>
        <begin position="152"/>
        <end position="171"/>
    </location>
</feature>
<dbReference type="InterPro" id="IPR004089">
    <property type="entry name" value="MCPsignal_dom"/>
</dbReference>
<feature type="domain" description="PAS" evidence="7">
    <location>
        <begin position="25"/>
        <end position="76"/>
    </location>
</feature>
<dbReference type="PRINTS" id="PR00260">
    <property type="entry name" value="CHEMTRNSDUCR"/>
</dbReference>
<dbReference type="PROSITE" id="PS50111">
    <property type="entry name" value="CHEMOTAXIS_TRANSDUC_2"/>
    <property type="match status" value="1"/>
</dbReference>
<evidence type="ECO:0000256" key="4">
    <source>
        <dbReference type="PROSITE-ProRule" id="PRU00284"/>
    </source>
</evidence>
<dbReference type="PROSITE" id="PS50112">
    <property type="entry name" value="PAS"/>
    <property type="match status" value="1"/>
</dbReference>
<dbReference type="InterPro" id="IPR004090">
    <property type="entry name" value="Chemotax_Me-accpt_rcpt"/>
</dbReference>
<dbReference type="RefSeq" id="WP_189429693.1">
    <property type="nucleotide sequence ID" value="NZ_BNAO01000001.1"/>
</dbReference>